<feature type="compositionally biased region" description="Basic and acidic residues" evidence="1">
    <location>
        <begin position="244"/>
        <end position="254"/>
    </location>
</feature>
<feature type="region of interest" description="Disordered" evidence="1">
    <location>
        <begin position="293"/>
        <end position="347"/>
    </location>
</feature>
<feature type="region of interest" description="Disordered" evidence="1">
    <location>
        <begin position="868"/>
        <end position="930"/>
    </location>
</feature>
<feature type="compositionally biased region" description="Basic and acidic residues" evidence="1">
    <location>
        <begin position="870"/>
        <end position="881"/>
    </location>
</feature>
<sequence>MGFTWPSLGRWTSNRRRPSRSSREPYRHRPTTTTTTKTSECYSPTTDQAPEYEDEDRESKYNCPQNTHSYDTPDISMYGGDLSPIYRISAPPAQGVRETELLLRGESPAALIKLIRRTEDAERRVRGSEKFKHFGADEDAPHVRFGTTTTIYGGGGEGAARYDDGWALSLAEEDRRRDEAAVREEYGDDFDEQEFGDWRDGGCGCECGRGERDEEDEKLEEERDEAEEVIRHDHSRRVSWAVDESSRPCGHEAEEGANTQRHRSEAQKKEIGEAMPGFEVCGVVMRDGLRLHPTNGAVSGSSTTVQGPGRSLTARQDGMEMTLVDYSSDETSTAEEDPSDGEGSRSHLPSLYFEDLRRMAEGAVVPDPLISGADVVDGAGDEQTNEAESNFTPDAEVLFDFSEYSTAEAQNQGHARSTGDMLDSFSEEFEGWQTDTDEEENPPPTPAHDIIRPVAGLGWYDDNERSSYSDVRPQALVMSITRADAESNTASESPLTFPLRKDSLEHSPRALTFSGVSCAAEKGDGFTTTEAGKFNRTPMRTLFDNTSHFFQSTTVEDDHWISTPRSPTSPRRSSSVYSSDSSGNEGSLSPTSKTSPTSPSEGEEDEEEIDDLLDIYATTSHSHHGNPLSPATDKDLLPPYHHSSPSALVPLTTIARGLSLPQTTPYNILQTHLARNANILRYLVLHCIPSPSINPLEPQTNLVEPILPLPLSPGSGEYAQNFPSHPRRREYTRLLQAIRSVQWSADAINDMLAVVDFHFPLPSPSSPSFSTYTSHKRTATALPAFRKLRAADAERRGYLTSAQLHELSMHGISLLDVLQMNDVPRVVSSGLGGRLVAAAASGALSVARECNLLDEEGALLELLADPEEEFGSRSKTRDQGRRSGRGSGMRCCIGVDDEGEVGFEEEGADSDDKMDDDEDEGHGEGTRFDGLIDEMETRPVVDDGAYLVSPLSPEAFTADQIWEDQGGVASAPTTSQPSEDLMTFSEDGEEEDEDDIYDPPTDCTLEQPEANLRVKPLNIPKKKPTLKRSHSFREIDNTGEETSTAVLVDNETGEDPELRRFFNEIGAMPVVAGTSDVVIE</sequence>
<gene>
    <name evidence="2" type="ORF">CNYM01_06652</name>
</gene>
<feature type="compositionally biased region" description="Acidic residues" evidence="1">
    <location>
        <begin position="986"/>
        <end position="997"/>
    </location>
</feature>
<feature type="region of interest" description="Disordered" evidence="1">
    <location>
        <begin position="209"/>
        <end position="228"/>
    </location>
</feature>
<feature type="compositionally biased region" description="Low complexity" evidence="1">
    <location>
        <begin position="562"/>
        <end position="600"/>
    </location>
</feature>
<dbReference type="AlphaFoldDB" id="A0A135UW66"/>
<name>A0A135UW66_9PEZI</name>
<comment type="caution">
    <text evidence="2">The sequence shown here is derived from an EMBL/GenBank/DDBJ whole genome shotgun (WGS) entry which is preliminary data.</text>
</comment>
<feature type="region of interest" description="Disordered" evidence="1">
    <location>
        <begin position="559"/>
        <end position="607"/>
    </location>
</feature>
<dbReference type="OrthoDB" id="4845923at2759"/>
<proteinExistence type="predicted"/>
<feature type="compositionally biased region" description="Acidic residues" evidence="1">
    <location>
        <begin position="213"/>
        <end position="227"/>
    </location>
</feature>
<dbReference type="EMBL" id="JEMN01000063">
    <property type="protein sequence ID" value="KXH64650.1"/>
    <property type="molecule type" value="Genomic_DNA"/>
</dbReference>
<feature type="region of interest" description="Disordered" evidence="1">
    <location>
        <begin position="1"/>
        <end position="75"/>
    </location>
</feature>
<feature type="compositionally biased region" description="Polar residues" evidence="1">
    <location>
        <begin position="39"/>
        <end position="48"/>
    </location>
</feature>
<evidence type="ECO:0000313" key="2">
    <source>
        <dbReference type="EMBL" id="KXH64650.1"/>
    </source>
</evidence>
<feature type="region of interest" description="Disordered" evidence="1">
    <location>
        <begin position="240"/>
        <end position="270"/>
    </location>
</feature>
<reference evidence="2 3" key="1">
    <citation type="submission" date="2014-02" db="EMBL/GenBank/DDBJ databases">
        <title>The genome sequence of Colletotrichum nymphaeae SA-01.</title>
        <authorList>
            <person name="Baroncelli R."/>
            <person name="Thon M.R."/>
        </authorList>
    </citation>
    <scope>NUCLEOTIDE SEQUENCE [LARGE SCALE GENOMIC DNA]</scope>
    <source>
        <strain evidence="2 3">SA-01</strain>
    </source>
</reference>
<feature type="compositionally biased region" description="Acidic residues" evidence="1">
    <location>
        <begin position="895"/>
        <end position="921"/>
    </location>
</feature>
<dbReference type="Proteomes" id="UP000070054">
    <property type="component" value="Unassembled WGS sequence"/>
</dbReference>
<feature type="region of interest" description="Disordered" evidence="1">
    <location>
        <begin position="619"/>
        <end position="639"/>
    </location>
</feature>
<accession>A0A135UW66</accession>
<evidence type="ECO:0000313" key="3">
    <source>
        <dbReference type="Proteomes" id="UP000070054"/>
    </source>
</evidence>
<feature type="region of interest" description="Disordered" evidence="1">
    <location>
        <begin position="967"/>
        <end position="999"/>
    </location>
</feature>
<feature type="compositionally biased region" description="Polar residues" evidence="1">
    <location>
        <begin position="296"/>
        <end position="306"/>
    </location>
</feature>
<keyword evidence="3" id="KW-1185">Reference proteome</keyword>
<protein>
    <submittedName>
        <fullName evidence="2">Uncharacterized protein</fullName>
    </submittedName>
</protein>
<evidence type="ECO:0000256" key="1">
    <source>
        <dbReference type="SAM" id="MobiDB-lite"/>
    </source>
</evidence>
<organism evidence="2 3">
    <name type="scientific">Colletotrichum nymphaeae SA-01</name>
    <dbReference type="NCBI Taxonomy" id="1460502"/>
    <lineage>
        <taxon>Eukaryota</taxon>
        <taxon>Fungi</taxon>
        <taxon>Dikarya</taxon>
        <taxon>Ascomycota</taxon>
        <taxon>Pezizomycotina</taxon>
        <taxon>Sordariomycetes</taxon>
        <taxon>Hypocreomycetidae</taxon>
        <taxon>Glomerellales</taxon>
        <taxon>Glomerellaceae</taxon>
        <taxon>Colletotrichum</taxon>
        <taxon>Colletotrichum acutatum species complex</taxon>
    </lineage>
</organism>